<keyword evidence="3" id="KW-1185">Reference proteome</keyword>
<dbReference type="GO" id="GO:0004803">
    <property type="term" value="F:transposase activity"/>
    <property type="evidence" value="ECO:0007669"/>
    <property type="project" value="InterPro"/>
</dbReference>
<dbReference type="EMBL" id="QICN01000017">
    <property type="protein sequence ID" value="PXV63454.1"/>
    <property type="molecule type" value="Genomic_DNA"/>
</dbReference>
<evidence type="ECO:0000313" key="3">
    <source>
        <dbReference type="Proteomes" id="UP000248330"/>
    </source>
</evidence>
<protein>
    <submittedName>
        <fullName evidence="2">Tn3 transposase DDE domain-containing protein</fullName>
    </submittedName>
</protein>
<name>A0A318E238_9GAMM</name>
<feature type="domain" description="Tn3 transposase DDE" evidence="1">
    <location>
        <begin position="6"/>
        <end position="179"/>
    </location>
</feature>
<dbReference type="AlphaFoldDB" id="A0A318E238"/>
<sequence length="218" mass="24096">MPYGTEVPEILKPVTKFISLKVFIKSYDQLMRVAASVKDGTLTAILACQKFGSDAVGDDVRAAGNQFGQLQRTLFLCDYYTKPNFRRELHRVLNRGEAVHVLQRAIYSGRMPHQKGRTNESLEAISGSLTLLTNLVMTWTTQQIQAASERLAARQIIAPAGVLAHVGPARLWNVNLRGTLHWPIDDYADRIFGGALRDRRWPLAVVSSVGKVAAGAQP</sequence>
<organism evidence="2 3">
    <name type="scientific">Sinimarinibacterium flocculans</name>
    <dbReference type="NCBI Taxonomy" id="985250"/>
    <lineage>
        <taxon>Bacteria</taxon>
        <taxon>Pseudomonadati</taxon>
        <taxon>Pseudomonadota</taxon>
        <taxon>Gammaproteobacteria</taxon>
        <taxon>Nevskiales</taxon>
        <taxon>Nevskiaceae</taxon>
        <taxon>Sinimarinibacterium</taxon>
    </lineage>
</organism>
<reference evidence="2 3" key="1">
    <citation type="submission" date="2018-04" db="EMBL/GenBank/DDBJ databases">
        <title>Genomic Encyclopedia of Type Strains, Phase IV (KMG-IV): sequencing the most valuable type-strain genomes for metagenomic binning, comparative biology and taxonomic classification.</title>
        <authorList>
            <person name="Goeker M."/>
        </authorList>
    </citation>
    <scope>NUCLEOTIDE SEQUENCE [LARGE SCALE GENOMIC DNA]</scope>
    <source>
        <strain evidence="2 3">DSM 104150</strain>
    </source>
</reference>
<evidence type="ECO:0000259" key="1">
    <source>
        <dbReference type="Pfam" id="PF01526"/>
    </source>
</evidence>
<comment type="caution">
    <text evidence="2">The sequence shown here is derived from an EMBL/GenBank/DDBJ whole genome shotgun (WGS) entry which is preliminary data.</text>
</comment>
<dbReference type="Pfam" id="PF01526">
    <property type="entry name" value="DDE_Tnp_Tn3"/>
    <property type="match status" value="1"/>
</dbReference>
<proteinExistence type="predicted"/>
<dbReference type="Proteomes" id="UP000248330">
    <property type="component" value="Unassembled WGS sequence"/>
</dbReference>
<dbReference type="GO" id="GO:0006313">
    <property type="term" value="P:DNA transposition"/>
    <property type="evidence" value="ECO:0007669"/>
    <property type="project" value="InterPro"/>
</dbReference>
<dbReference type="InterPro" id="IPR002513">
    <property type="entry name" value="Tn3_Tnp_DDE_dom"/>
</dbReference>
<accession>A0A318E238</accession>
<gene>
    <name evidence="2" type="ORF">C8D93_11731</name>
</gene>
<evidence type="ECO:0000313" key="2">
    <source>
        <dbReference type="EMBL" id="PXV63454.1"/>
    </source>
</evidence>